<accession>I2GLL8</accession>
<dbReference type="AlphaFoldDB" id="I2GLL8"/>
<dbReference type="EMBL" id="CAIT01000007">
    <property type="protein sequence ID" value="CCH54794.1"/>
    <property type="molecule type" value="Genomic_DNA"/>
</dbReference>
<organism evidence="1 2">
    <name type="scientific">Fibrisoma limi BUZ 3</name>
    <dbReference type="NCBI Taxonomy" id="1185876"/>
    <lineage>
        <taxon>Bacteria</taxon>
        <taxon>Pseudomonadati</taxon>
        <taxon>Bacteroidota</taxon>
        <taxon>Cytophagia</taxon>
        <taxon>Cytophagales</taxon>
        <taxon>Spirosomataceae</taxon>
        <taxon>Fibrisoma</taxon>
    </lineage>
</organism>
<proteinExistence type="predicted"/>
<gene>
    <name evidence="1" type="ORF">BN8_03999</name>
</gene>
<name>I2GLL8_9BACT</name>
<protein>
    <submittedName>
        <fullName evidence="1">Uncharacterized protein</fullName>
    </submittedName>
</protein>
<keyword evidence="2" id="KW-1185">Reference proteome</keyword>
<comment type="caution">
    <text evidence="1">The sequence shown here is derived from an EMBL/GenBank/DDBJ whole genome shotgun (WGS) entry which is preliminary data.</text>
</comment>
<evidence type="ECO:0000313" key="1">
    <source>
        <dbReference type="EMBL" id="CCH54794.1"/>
    </source>
</evidence>
<evidence type="ECO:0000313" key="2">
    <source>
        <dbReference type="Proteomes" id="UP000009309"/>
    </source>
</evidence>
<sequence length="37" mass="4235">MLGSFAQKQIQANLFYQPDAWLVVCKLAFGKFLSGWQ</sequence>
<reference evidence="1 2" key="1">
    <citation type="journal article" date="2012" name="J. Bacteriol.">
        <title>Genome Sequence of the Filamentous Bacterium Fibrisoma limi BUZ 3T.</title>
        <authorList>
            <person name="Filippini M."/>
            <person name="Qi W."/>
            <person name="Jaenicke S."/>
            <person name="Goesmann A."/>
            <person name="Smits T.H."/>
            <person name="Bagheri H.C."/>
        </authorList>
    </citation>
    <scope>NUCLEOTIDE SEQUENCE [LARGE SCALE GENOMIC DNA]</scope>
    <source>
        <strain evidence="2">BUZ 3T</strain>
    </source>
</reference>
<dbReference type="Proteomes" id="UP000009309">
    <property type="component" value="Unassembled WGS sequence"/>
</dbReference>